<dbReference type="AlphaFoldDB" id="A0A1I7NH54"/>
<evidence type="ECO:0000313" key="2">
    <source>
        <dbReference type="Proteomes" id="UP000199423"/>
    </source>
</evidence>
<accession>A0A1I7NH54</accession>
<dbReference type="RefSeq" id="WP_092867692.1">
    <property type="nucleotide sequence ID" value="NZ_FPCH01000002.1"/>
</dbReference>
<name>A0A1I7NH54_9HYPH</name>
<gene>
    <name evidence="1" type="ORF">SAMN04488557_2178</name>
</gene>
<reference evidence="2" key="1">
    <citation type="submission" date="2016-10" db="EMBL/GenBank/DDBJ databases">
        <authorList>
            <person name="Varghese N."/>
            <person name="Submissions S."/>
        </authorList>
    </citation>
    <scope>NUCLEOTIDE SEQUENCE [LARGE SCALE GENOMIC DNA]</scope>
    <source>
        <strain evidence="2">DSM 1565</strain>
    </source>
</reference>
<protein>
    <submittedName>
        <fullName evidence="1">Uncharacterized protein</fullName>
    </submittedName>
</protein>
<proteinExistence type="predicted"/>
<dbReference type="STRING" id="51670.SAMN04488557_2178"/>
<organism evidence="1 2">
    <name type="scientific">Hyphomicrobium facile</name>
    <dbReference type="NCBI Taxonomy" id="51670"/>
    <lineage>
        <taxon>Bacteria</taxon>
        <taxon>Pseudomonadati</taxon>
        <taxon>Pseudomonadota</taxon>
        <taxon>Alphaproteobacteria</taxon>
        <taxon>Hyphomicrobiales</taxon>
        <taxon>Hyphomicrobiaceae</taxon>
        <taxon>Hyphomicrobium</taxon>
    </lineage>
</organism>
<keyword evidence="2" id="KW-1185">Reference proteome</keyword>
<sequence>MASKPTVLEHRALSLMRARFDAQCHYPSQDQQDALADIIMCLERMRTGRAANKVFLSAVDPGIGKTSALSAYLSVYLEDISNPTPVRKIGSEGDAEGILICINSWREIEDLLVTLKPHLSEVFVRVPKGRIFGDSKMREAYSMRNPNNPEDRPFIIEASELAKDGDAAAVFIATHEYISQTIERYGSAQTAKPLFFHGRPRSVRVWDEAWVPAEPITISCRQVHEILNPLSQMSEEVYKTLSAFITEAEKREDRECMMFPDLVARGVTYETIDAYLDRTQASHSTGEVERKRALLYACIMASGKHVSVCNEYGYGNTVLTFTDSSPYAMTPLLVLDASGRVRKLYHDLVSRRVVKLLRTASKDYSQLKVHLWGRSAGRGGYNPLKSTDYLEVAEEVVKLIQSKPGERFLILHYKAKDHPTHPVVDFREVVQEKLPAEDHCRVRFLTWGKHRATNEFAEFENIVIFGLLNLRKSTLSALQRIGMGVRPEDGEVASIAEFRLGEHNHNLLQAMCRIRVRKAQGNRCPQASAYIIAHPSSGIGKLLPEVFPGIPKVEAWGKQADREIALSPIQKKVYDHLHDWAKRDPGGQAIRYAKVMKAFGISDGSYFKRAVRLSAEFNAALEQIGIHEDRSRGKNTTAWSIFDRSLIPQPTFQDFGFTVEKAA</sequence>
<evidence type="ECO:0000313" key="1">
    <source>
        <dbReference type="EMBL" id="SFV33991.1"/>
    </source>
</evidence>
<dbReference type="OrthoDB" id="7307426at2"/>
<dbReference type="EMBL" id="FPCH01000002">
    <property type="protein sequence ID" value="SFV33991.1"/>
    <property type="molecule type" value="Genomic_DNA"/>
</dbReference>
<dbReference type="Proteomes" id="UP000199423">
    <property type="component" value="Unassembled WGS sequence"/>
</dbReference>